<evidence type="ECO:0000313" key="1">
    <source>
        <dbReference type="EMBL" id="VDN30344.1"/>
    </source>
</evidence>
<keyword evidence="2" id="KW-1185">Reference proteome</keyword>
<reference evidence="1 2" key="1">
    <citation type="submission" date="2018-11" db="EMBL/GenBank/DDBJ databases">
        <authorList>
            <consortium name="Pathogen Informatics"/>
        </authorList>
    </citation>
    <scope>NUCLEOTIDE SEQUENCE [LARGE SCALE GENOMIC DNA]</scope>
</reference>
<protein>
    <submittedName>
        <fullName evidence="1">Uncharacterized protein</fullName>
    </submittedName>
</protein>
<organism evidence="1 2">
    <name type="scientific">Dibothriocephalus latus</name>
    <name type="common">Fish tapeworm</name>
    <name type="synonym">Diphyllobothrium latum</name>
    <dbReference type="NCBI Taxonomy" id="60516"/>
    <lineage>
        <taxon>Eukaryota</taxon>
        <taxon>Metazoa</taxon>
        <taxon>Spiralia</taxon>
        <taxon>Lophotrochozoa</taxon>
        <taxon>Platyhelminthes</taxon>
        <taxon>Cestoda</taxon>
        <taxon>Eucestoda</taxon>
        <taxon>Diphyllobothriidea</taxon>
        <taxon>Diphyllobothriidae</taxon>
        <taxon>Dibothriocephalus</taxon>
    </lineage>
</organism>
<dbReference type="AlphaFoldDB" id="A0A3P7ML73"/>
<sequence length="45" mass="4776">MSSQSADLTLSDSGQQPRIDLDVACRFVGFHLGLTGKIAGQREAV</sequence>
<accession>A0A3P7ML73</accession>
<name>A0A3P7ML73_DIBLA</name>
<evidence type="ECO:0000313" key="2">
    <source>
        <dbReference type="Proteomes" id="UP000281553"/>
    </source>
</evidence>
<dbReference type="Proteomes" id="UP000281553">
    <property type="component" value="Unassembled WGS sequence"/>
</dbReference>
<dbReference type="EMBL" id="UYRU01079676">
    <property type="protein sequence ID" value="VDN30344.1"/>
    <property type="molecule type" value="Genomic_DNA"/>
</dbReference>
<proteinExistence type="predicted"/>
<gene>
    <name evidence="1" type="ORF">DILT_LOCUS15519</name>
</gene>